<evidence type="ECO:0000313" key="2">
    <source>
        <dbReference type="EMBL" id="KLU90694.1"/>
    </source>
</evidence>
<dbReference type="EMBL" id="GL876975">
    <property type="protein sequence ID" value="KLU90694.1"/>
    <property type="molecule type" value="Genomic_DNA"/>
</dbReference>
<evidence type="ECO:0008006" key="3">
    <source>
        <dbReference type="Google" id="ProtNLM"/>
    </source>
</evidence>
<dbReference type="InterPro" id="IPR011009">
    <property type="entry name" value="Kinase-like_dom_sf"/>
</dbReference>
<proteinExistence type="predicted"/>
<sequence length="139" mass="16010">LPRPNETRHGYDSAFLSEEPKVGDPSYEWESFKSPKLREYPKPPTSLRFKKFIGGGEEGVVFRARTESDVPVAVKVYFINEQPPQPDYSNWPGARYWPFQHESVNCAVLDMMKTSLRVAAENNRPLYLHPNPKTRNDAI</sequence>
<accession>A0A0H2UED7</accession>
<evidence type="ECO:0000256" key="1">
    <source>
        <dbReference type="SAM" id="MobiDB-lite"/>
    </source>
</evidence>
<dbReference type="OrthoDB" id="4633509at2759"/>
<organism evidence="2">
    <name type="scientific">Magnaporthiopsis poae (strain ATCC 64411 / 73-15)</name>
    <name type="common">Kentucky bluegrass fungus</name>
    <name type="synonym">Magnaporthe poae</name>
    <dbReference type="NCBI Taxonomy" id="644358"/>
    <lineage>
        <taxon>Eukaryota</taxon>
        <taxon>Fungi</taxon>
        <taxon>Dikarya</taxon>
        <taxon>Ascomycota</taxon>
        <taxon>Pezizomycotina</taxon>
        <taxon>Sordariomycetes</taxon>
        <taxon>Sordariomycetidae</taxon>
        <taxon>Magnaporthales</taxon>
        <taxon>Magnaporthaceae</taxon>
        <taxon>Magnaporthiopsis</taxon>
    </lineage>
</organism>
<reference evidence="2" key="2">
    <citation type="submission" date="2011-03" db="EMBL/GenBank/DDBJ databases">
        <title>Annotation of Magnaporthe poae ATCC 64411.</title>
        <authorList>
            <person name="Ma L.-J."/>
            <person name="Dead R."/>
            <person name="Young S.K."/>
            <person name="Zeng Q."/>
            <person name="Gargeya S."/>
            <person name="Fitzgerald M."/>
            <person name="Haas B."/>
            <person name="Abouelleil A."/>
            <person name="Alvarado L."/>
            <person name="Arachchi H.M."/>
            <person name="Berlin A."/>
            <person name="Brown A."/>
            <person name="Chapman S.B."/>
            <person name="Chen Z."/>
            <person name="Dunbar C."/>
            <person name="Freedman E."/>
            <person name="Gearin G."/>
            <person name="Gellesch M."/>
            <person name="Goldberg J."/>
            <person name="Griggs A."/>
            <person name="Gujja S."/>
            <person name="Heiman D."/>
            <person name="Howarth C."/>
            <person name="Larson L."/>
            <person name="Lui A."/>
            <person name="MacDonald P.J.P."/>
            <person name="Mehta T."/>
            <person name="Montmayeur A."/>
            <person name="Murphy C."/>
            <person name="Neiman D."/>
            <person name="Pearson M."/>
            <person name="Priest M."/>
            <person name="Roberts A."/>
            <person name="Saif S."/>
            <person name="Shea T."/>
            <person name="Shenoy N."/>
            <person name="Sisk P."/>
            <person name="Stolte C."/>
            <person name="Sykes S."/>
            <person name="Yandava C."/>
            <person name="Wortman J."/>
            <person name="Nusbaum C."/>
            <person name="Birren B."/>
        </authorList>
    </citation>
    <scope>NUCLEOTIDE SEQUENCE</scope>
    <source>
        <strain evidence="2">ATCC 64411</strain>
    </source>
</reference>
<protein>
    <recommendedName>
        <fullName evidence="3">Protein kinase domain-containing protein</fullName>
    </recommendedName>
</protein>
<feature type="compositionally biased region" description="Basic and acidic residues" evidence="1">
    <location>
        <begin position="1"/>
        <end position="11"/>
    </location>
</feature>
<gene>
    <name evidence="2" type="ORF">MAPG_10546</name>
</gene>
<name>A0A0H2UED7_MAGP6</name>
<reference evidence="2" key="1">
    <citation type="submission" date="2010-05" db="EMBL/GenBank/DDBJ databases">
        <title>The Genome Sequence of Magnaporthe poae strain ATCC 64411.</title>
        <authorList>
            <consortium name="The Broad Institute Genome Sequencing Platform"/>
            <consortium name="Broad Institute Genome Sequencing Center for Infectious Disease"/>
            <person name="Ma L.-J."/>
            <person name="Dead R."/>
            <person name="Young S."/>
            <person name="Zeng Q."/>
            <person name="Koehrsen M."/>
            <person name="Alvarado L."/>
            <person name="Berlin A."/>
            <person name="Chapman S.B."/>
            <person name="Chen Z."/>
            <person name="Freedman E."/>
            <person name="Gellesch M."/>
            <person name="Goldberg J."/>
            <person name="Griggs A."/>
            <person name="Gujja S."/>
            <person name="Heilman E.R."/>
            <person name="Heiman D."/>
            <person name="Hepburn T."/>
            <person name="Howarth C."/>
            <person name="Jen D."/>
            <person name="Larson L."/>
            <person name="Mehta T."/>
            <person name="Neiman D."/>
            <person name="Pearson M."/>
            <person name="Roberts A."/>
            <person name="Saif S."/>
            <person name="Shea T."/>
            <person name="Shenoy N."/>
            <person name="Sisk P."/>
            <person name="Stolte C."/>
            <person name="Sykes S."/>
            <person name="Walk T."/>
            <person name="White J."/>
            <person name="Yandava C."/>
            <person name="Haas B."/>
            <person name="Nusbaum C."/>
            <person name="Birren B."/>
        </authorList>
    </citation>
    <scope>NUCLEOTIDE SEQUENCE</scope>
    <source>
        <strain evidence="2">ATCC 64411</strain>
    </source>
</reference>
<feature type="region of interest" description="Disordered" evidence="1">
    <location>
        <begin position="1"/>
        <end position="26"/>
    </location>
</feature>
<dbReference type="VEuPathDB" id="FungiDB:MAPG_10546"/>
<dbReference type="AlphaFoldDB" id="A0A0H2UED7"/>
<feature type="non-terminal residue" evidence="2">
    <location>
        <position position="1"/>
    </location>
</feature>
<dbReference type="SUPFAM" id="SSF56112">
    <property type="entry name" value="Protein kinase-like (PK-like)"/>
    <property type="match status" value="1"/>
</dbReference>